<dbReference type="NCBIfam" id="TIGR01695">
    <property type="entry name" value="murJ_mviN"/>
    <property type="match status" value="1"/>
</dbReference>
<feature type="transmembrane region" description="Helical" evidence="9">
    <location>
        <begin position="349"/>
        <end position="369"/>
    </location>
</feature>
<feature type="transmembrane region" description="Helical" evidence="9">
    <location>
        <begin position="152"/>
        <end position="175"/>
    </location>
</feature>
<keyword evidence="3 9" id="KW-0812">Transmembrane</keyword>
<feature type="transmembrane region" description="Helical" evidence="9">
    <location>
        <begin position="226"/>
        <end position="246"/>
    </location>
</feature>
<feature type="transmembrane region" description="Helical" evidence="9">
    <location>
        <begin position="567"/>
        <end position="585"/>
    </location>
</feature>
<dbReference type="EMBL" id="CAFBPU010000031">
    <property type="protein sequence ID" value="CAB5035458.1"/>
    <property type="molecule type" value="Genomic_DNA"/>
</dbReference>
<protein>
    <submittedName>
        <fullName evidence="10">Unannotated protein</fullName>
    </submittedName>
</protein>
<keyword evidence="5" id="KW-0573">Peptidoglycan synthesis</keyword>
<evidence type="ECO:0000256" key="4">
    <source>
        <dbReference type="ARBA" id="ARBA00022960"/>
    </source>
</evidence>
<evidence type="ECO:0000256" key="6">
    <source>
        <dbReference type="ARBA" id="ARBA00022989"/>
    </source>
</evidence>
<keyword evidence="4" id="KW-0133">Cell shape</keyword>
<reference evidence="10" key="1">
    <citation type="submission" date="2020-05" db="EMBL/GenBank/DDBJ databases">
        <authorList>
            <person name="Chiriac C."/>
            <person name="Salcher M."/>
            <person name="Ghai R."/>
            <person name="Kavagutti S V."/>
        </authorList>
    </citation>
    <scope>NUCLEOTIDE SEQUENCE</scope>
</reference>
<dbReference type="GO" id="GO:0005886">
    <property type="term" value="C:plasma membrane"/>
    <property type="evidence" value="ECO:0007669"/>
    <property type="project" value="UniProtKB-SubCell"/>
</dbReference>
<dbReference type="Pfam" id="PF03023">
    <property type="entry name" value="MurJ"/>
    <property type="match status" value="1"/>
</dbReference>
<evidence type="ECO:0000256" key="7">
    <source>
        <dbReference type="ARBA" id="ARBA00023136"/>
    </source>
</evidence>
<dbReference type="PANTHER" id="PTHR47019">
    <property type="entry name" value="LIPID II FLIPPASE MURJ"/>
    <property type="match status" value="1"/>
</dbReference>
<dbReference type="InterPro" id="IPR051050">
    <property type="entry name" value="Lipid_II_flippase_MurJ/MviN"/>
</dbReference>
<name>A0A6J7KPS3_9ZZZZ</name>
<dbReference type="AlphaFoldDB" id="A0A6J7KPS3"/>
<proteinExistence type="predicted"/>
<feature type="transmembrane region" description="Helical" evidence="9">
    <location>
        <begin position="187"/>
        <end position="205"/>
    </location>
</feature>
<feature type="compositionally biased region" description="Low complexity" evidence="8">
    <location>
        <begin position="46"/>
        <end position="64"/>
    </location>
</feature>
<dbReference type="CDD" id="cd13123">
    <property type="entry name" value="MATE_MurJ_like"/>
    <property type="match status" value="1"/>
</dbReference>
<accession>A0A6J7KPS3</accession>
<feature type="region of interest" description="Disordered" evidence="8">
    <location>
        <begin position="1"/>
        <end position="64"/>
    </location>
</feature>
<feature type="transmembrane region" description="Helical" evidence="9">
    <location>
        <begin position="258"/>
        <end position="280"/>
    </location>
</feature>
<dbReference type="GO" id="GO:0009252">
    <property type="term" value="P:peptidoglycan biosynthetic process"/>
    <property type="evidence" value="ECO:0007669"/>
    <property type="project" value="UniProtKB-KW"/>
</dbReference>
<comment type="subcellular location">
    <subcellularLocation>
        <location evidence="1">Cell membrane</location>
        <topology evidence="1">Multi-pass membrane protein</topology>
    </subcellularLocation>
</comment>
<dbReference type="GO" id="GO:0008360">
    <property type="term" value="P:regulation of cell shape"/>
    <property type="evidence" value="ECO:0007669"/>
    <property type="project" value="UniProtKB-KW"/>
</dbReference>
<dbReference type="InterPro" id="IPR004268">
    <property type="entry name" value="MurJ"/>
</dbReference>
<keyword evidence="7 9" id="KW-0472">Membrane</keyword>
<gene>
    <name evidence="10" type="ORF">UFOPK3752_01950</name>
    <name evidence="11" type="ORF">UFOPK4150_01495</name>
</gene>
<dbReference type="EMBL" id="CAFBND010000109">
    <property type="protein sequence ID" value="CAB4955734.1"/>
    <property type="molecule type" value="Genomic_DNA"/>
</dbReference>
<feature type="transmembrane region" description="Helical" evidence="9">
    <location>
        <begin position="301"/>
        <end position="322"/>
    </location>
</feature>
<sequence>MTDDRDPRDRDPQSRRPSQRRPPAAHRGFHDEFTESLSEELAGDVGSDPTSAATSGSTPAGGSASVLRSSVVMGAGTVLSRLGGVLRGVVLAAALGAGTVADMFNLGNTLPNVIYILIIGGALNAVFIPELVRHMKDDPDGGRAYADRLITLVGMILLIVSILAVALAPWVVRIYATPQYTPQQLELATAFARLCLPQIFFYGVYTMLSQVLNARGHFGTPMFAPIVNNIVAIATFVLFIAVAGPAAGSGGTLSGAQVSLLGIGTTLGVALQALILIPVLRRSRYTFRLNWRWRGAGLGNAGGLAFWTIGLVLVNQVAYAVIVRLATGVNAVSQEQGLTAAGLTAYTNAHLMFVLPHSVITVSIVAALLPRMSRAAHGRRFSELAADVGGGMRTAAALIVPAGVALVVLGTEAGVLLFNYGQTSTASAEVTGSLASIFALGLLPFTLYYVILRGWYALELTRTAFWVTVVLNALYLAIAVPLFEWTTSRQAGPVGLSALALGYVGSYWITLVIAWVKLSRRLGGLQSAHTIRSLVRMSVAAVATFAVMSAIHGLLSDHLSTGSKGGALIDIVIVGSAGLATYLGAANLMHISEVTEVVAMIKRRIPGGR</sequence>
<evidence type="ECO:0000256" key="5">
    <source>
        <dbReference type="ARBA" id="ARBA00022984"/>
    </source>
</evidence>
<evidence type="ECO:0000256" key="1">
    <source>
        <dbReference type="ARBA" id="ARBA00004651"/>
    </source>
</evidence>
<feature type="transmembrane region" description="Helical" evidence="9">
    <location>
        <begin position="463"/>
        <end position="483"/>
    </location>
</feature>
<dbReference type="GO" id="GO:0034204">
    <property type="term" value="P:lipid translocation"/>
    <property type="evidence" value="ECO:0007669"/>
    <property type="project" value="TreeGrafter"/>
</dbReference>
<evidence type="ECO:0000256" key="9">
    <source>
        <dbReference type="SAM" id="Phobius"/>
    </source>
</evidence>
<dbReference type="PANTHER" id="PTHR47019:SF1">
    <property type="entry name" value="LIPID II FLIPPASE MURJ"/>
    <property type="match status" value="1"/>
</dbReference>
<evidence type="ECO:0000313" key="11">
    <source>
        <dbReference type="EMBL" id="CAB5035458.1"/>
    </source>
</evidence>
<feature type="transmembrane region" description="Helical" evidence="9">
    <location>
        <begin position="537"/>
        <end position="555"/>
    </location>
</feature>
<keyword evidence="6 9" id="KW-1133">Transmembrane helix</keyword>
<dbReference type="PRINTS" id="PR01806">
    <property type="entry name" value="VIRFACTRMVIN"/>
</dbReference>
<organism evidence="10">
    <name type="scientific">freshwater metagenome</name>
    <dbReference type="NCBI Taxonomy" id="449393"/>
    <lineage>
        <taxon>unclassified sequences</taxon>
        <taxon>metagenomes</taxon>
        <taxon>ecological metagenomes</taxon>
    </lineage>
</organism>
<evidence type="ECO:0000256" key="3">
    <source>
        <dbReference type="ARBA" id="ARBA00022692"/>
    </source>
</evidence>
<feature type="compositionally biased region" description="Basic and acidic residues" evidence="8">
    <location>
        <begin position="1"/>
        <end position="14"/>
    </location>
</feature>
<feature type="transmembrane region" description="Helical" evidence="9">
    <location>
        <begin position="430"/>
        <end position="451"/>
    </location>
</feature>
<evidence type="ECO:0000313" key="10">
    <source>
        <dbReference type="EMBL" id="CAB4955734.1"/>
    </source>
</evidence>
<evidence type="ECO:0000256" key="8">
    <source>
        <dbReference type="SAM" id="MobiDB-lite"/>
    </source>
</evidence>
<keyword evidence="2" id="KW-1003">Cell membrane</keyword>
<feature type="transmembrane region" description="Helical" evidence="9">
    <location>
        <begin position="78"/>
        <end position="101"/>
    </location>
</feature>
<feature type="transmembrane region" description="Helical" evidence="9">
    <location>
        <begin position="390"/>
        <end position="410"/>
    </location>
</feature>
<evidence type="ECO:0000256" key="2">
    <source>
        <dbReference type="ARBA" id="ARBA00022475"/>
    </source>
</evidence>
<feature type="transmembrane region" description="Helical" evidence="9">
    <location>
        <begin position="495"/>
        <end position="516"/>
    </location>
</feature>
<feature type="transmembrane region" description="Helical" evidence="9">
    <location>
        <begin position="113"/>
        <end position="132"/>
    </location>
</feature>
<dbReference type="GO" id="GO:0015648">
    <property type="term" value="F:lipid-linked peptidoglycan transporter activity"/>
    <property type="evidence" value="ECO:0007669"/>
    <property type="project" value="TreeGrafter"/>
</dbReference>